<protein>
    <submittedName>
        <fullName evidence="3">Sel1 domain-containing protein</fullName>
    </submittedName>
</protein>
<comment type="similarity">
    <text evidence="1">Belongs to the sel-1 family.</text>
</comment>
<name>A0A139A0V3_GONPJ</name>
<dbReference type="Gene3D" id="1.25.40.10">
    <property type="entry name" value="Tetratricopeptide repeat domain"/>
    <property type="match status" value="1"/>
</dbReference>
<evidence type="ECO:0000313" key="3">
    <source>
        <dbReference type="EMBL" id="KXS10372.1"/>
    </source>
</evidence>
<evidence type="ECO:0000256" key="1">
    <source>
        <dbReference type="ARBA" id="ARBA00038101"/>
    </source>
</evidence>
<proteinExistence type="inferred from homology"/>
<keyword evidence="4" id="KW-1185">Reference proteome</keyword>
<dbReference type="InterPro" id="IPR011990">
    <property type="entry name" value="TPR-like_helical_dom_sf"/>
</dbReference>
<evidence type="ECO:0000256" key="2">
    <source>
        <dbReference type="SAM" id="MobiDB-lite"/>
    </source>
</evidence>
<dbReference type="SUPFAM" id="SSF81901">
    <property type="entry name" value="HCP-like"/>
    <property type="match status" value="1"/>
</dbReference>
<dbReference type="InterPro" id="IPR050767">
    <property type="entry name" value="Sel1_AlgK"/>
</dbReference>
<dbReference type="OrthoDB" id="2101952at2759"/>
<gene>
    <name evidence="3" type="ORF">M427DRAFT_508677</name>
</gene>
<dbReference type="Proteomes" id="UP000070544">
    <property type="component" value="Unassembled WGS sequence"/>
</dbReference>
<evidence type="ECO:0000313" key="4">
    <source>
        <dbReference type="Proteomes" id="UP000070544"/>
    </source>
</evidence>
<dbReference type="PANTHER" id="PTHR11102">
    <property type="entry name" value="SEL-1-LIKE PROTEIN"/>
    <property type="match status" value="1"/>
</dbReference>
<dbReference type="Pfam" id="PF08238">
    <property type="entry name" value="Sel1"/>
    <property type="match status" value="3"/>
</dbReference>
<dbReference type="AlphaFoldDB" id="A0A139A0V3"/>
<accession>A0A139A0V3</accession>
<feature type="compositionally biased region" description="Basic and acidic residues" evidence="2">
    <location>
        <begin position="81"/>
        <end position="109"/>
    </location>
</feature>
<sequence>MWYTRSAELGFSEAQNNLGCLSKVGMGVKQDYGKALEWYRKAEVQGGEAAMSNLGLCYDLGQGVERDLQKALEWYRKAVEHGRGTSVEELRRTEREDRGLPTEDLHDAASNEVASTR</sequence>
<dbReference type="SMART" id="SM00671">
    <property type="entry name" value="SEL1"/>
    <property type="match status" value="2"/>
</dbReference>
<organism evidence="3 4">
    <name type="scientific">Gonapodya prolifera (strain JEL478)</name>
    <name type="common">Monoblepharis prolifera</name>
    <dbReference type="NCBI Taxonomy" id="1344416"/>
    <lineage>
        <taxon>Eukaryota</taxon>
        <taxon>Fungi</taxon>
        <taxon>Fungi incertae sedis</taxon>
        <taxon>Chytridiomycota</taxon>
        <taxon>Chytridiomycota incertae sedis</taxon>
        <taxon>Monoblepharidomycetes</taxon>
        <taxon>Monoblepharidales</taxon>
        <taxon>Gonapodyaceae</taxon>
        <taxon>Gonapodya</taxon>
    </lineage>
</organism>
<feature type="region of interest" description="Disordered" evidence="2">
    <location>
        <begin position="81"/>
        <end position="117"/>
    </location>
</feature>
<dbReference type="OMA" id="HASAKYN"/>
<dbReference type="InterPro" id="IPR006597">
    <property type="entry name" value="Sel1-like"/>
</dbReference>
<dbReference type="EMBL" id="KQ965827">
    <property type="protein sequence ID" value="KXS10372.1"/>
    <property type="molecule type" value="Genomic_DNA"/>
</dbReference>
<dbReference type="STRING" id="1344416.A0A139A0V3"/>
<dbReference type="PANTHER" id="PTHR11102:SF160">
    <property type="entry name" value="ERAD-ASSOCIATED E3 UBIQUITIN-PROTEIN LIGASE COMPONENT HRD3"/>
    <property type="match status" value="1"/>
</dbReference>
<reference evidence="3 4" key="1">
    <citation type="journal article" date="2015" name="Genome Biol. Evol.">
        <title>Phylogenomic analyses indicate that early fungi evolved digesting cell walls of algal ancestors of land plants.</title>
        <authorList>
            <person name="Chang Y."/>
            <person name="Wang S."/>
            <person name="Sekimoto S."/>
            <person name="Aerts A.L."/>
            <person name="Choi C."/>
            <person name="Clum A."/>
            <person name="LaButti K.M."/>
            <person name="Lindquist E.A."/>
            <person name="Yee Ngan C."/>
            <person name="Ohm R.A."/>
            <person name="Salamov A.A."/>
            <person name="Grigoriev I.V."/>
            <person name="Spatafora J.W."/>
            <person name="Berbee M.L."/>
        </authorList>
    </citation>
    <scope>NUCLEOTIDE SEQUENCE [LARGE SCALE GENOMIC DNA]</scope>
    <source>
        <strain evidence="3 4">JEL478</strain>
    </source>
</reference>